<keyword evidence="2" id="KW-1185">Reference proteome</keyword>
<evidence type="ECO:0000313" key="1">
    <source>
        <dbReference type="EMBL" id="QRZ14690.1"/>
    </source>
</evidence>
<evidence type="ECO:0000313" key="2">
    <source>
        <dbReference type="Proteomes" id="UP000663629"/>
    </source>
</evidence>
<proteinExistence type="predicted"/>
<reference evidence="1 2" key="1">
    <citation type="submission" date="2021-02" db="EMBL/GenBank/DDBJ databases">
        <title>Paracoccus methylovroum sp.nov., a new methanol and methylamine utilizing methylotrophic denitrifer.</title>
        <authorList>
            <person name="Timsy T."/>
            <person name="Behrendt U."/>
            <person name="Ulrich A."/>
            <person name="Spanner T."/>
            <person name="Foesel B.U."/>
            <person name="Horn M.A."/>
            <person name="Kolb S."/>
        </authorList>
    </citation>
    <scope>NUCLEOTIDE SEQUENCE [LARGE SCALE GENOMIC DNA]</scope>
    <source>
        <strain evidence="1 2">H4-D09</strain>
    </source>
</reference>
<gene>
    <name evidence="1" type="ORF">JWJ88_17145</name>
</gene>
<dbReference type="EMBL" id="CP070371">
    <property type="protein sequence ID" value="QRZ14690.1"/>
    <property type="molecule type" value="Genomic_DNA"/>
</dbReference>
<organism evidence="1 2">
    <name type="scientific">Paracoccus methylovorus</name>
    <dbReference type="NCBI Taxonomy" id="2812658"/>
    <lineage>
        <taxon>Bacteria</taxon>
        <taxon>Pseudomonadati</taxon>
        <taxon>Pseudomonadota</taxon>
        <taxon>Alphaproteobacteria</taxon>
        <taxon>Rhodobacterales</taxon>
        <taxon>Paracoccaceae</taxon>
        <taxon>Paracoccus</taxon>
    </lineage>
</organism>
<dbReference type="RefSeq" id="WP_205295662.1">
    <property type="nucleotide sequence ID" value="NZ_CP070371.1"/>
</dbReference>
<accession>A0ABX7JL46</accession>
<sequence>MIVQSECANYYGYGRLHSAGRNGDPMDNGADCHVCGGSGVVDINPADEIEDWMEVEDE</sequence>
<name>A0ABX7JL46_9RHOB</name>
<protein>
    <submittedName>
        <fullName evidence="1">Uncharacterized protein</fullName>
    </submittedName>
</protein>
<dbReference type="Proteomes" id="UP000663629">
    <property type="component" value="Chromosome 2"/>
</dbReference>